<dbReference type="Pfam" id="PF04325">
    <property type="entry name" value="DUF465"/>
    <property type="match status" value="1"/>
</dbReference>
<evidence type="ECO:0000313" key="1">
    <source>
        <dbReference type="EMBL" id="PWR03725.1"/>
    </source>
</evidence>
<protein>
    <recommendedName>
        <fullName evidence="3">DUF465 domain-containing protein</fullName>
    </recommendedName>
</protein>
<dbReference type="OrthoDB" id="1263265at2"/>
<dbReference type="RefSeq" id="WP_109810656.1">
    <property type="nucleotide sequence ID" value="NZ_QGKU01000021.1"/>
</dbReference>
<evidence type="ECO:0000313" key="2">
    <source>
        <dbReference type="Proteomes" id="UP000245680"/>
    </source>
</evidence>
<sequence length="82" mass="9584">MSHVPHELADEFPHAGPALHELRQTNTHAARLMDEYHEINRTLHRVETNVEPMCDVEALRLRKMRMTLKDEIARLLRDHAPA</sequence>
<dbReference type="EMBL" id="QGKU01000021">
    <property type="protein sequence ID" value="PWR03725.1"/>
    <property type="molecule type" value="Genomic_DNA"/>
</dbReference>
<dbReference type="InterPro" id="IPR007420">
    <property type="entry name" value="DUF465"/>
</dbReference>
<dbReference type="InterPro" id="IPR038444">
    <property type="entry name" value="DUF465_sf"/>
</dbReference>
<dbReference type="AlphaFoldDB" id="A0A2V2LE83"/>
<proteinExistence type="predicted"/>
<evidence type="ECO:0008006" key="3">
    <source>
        <dbReference type="Google" id="ProtNLM"/>
    </source>
</evidence>
<comment type="caution">
    <text evidence="1">The sequence shown here is derived from an EMBL/GenBank/DDBJ whole genome shotgun (WGS) entry which is preliminary data.</text>
</comment>
<gene>
    <name evidence="1" type="ORF">DKT77_05165</name>
</gene>
<keyword evidence="2" id="KW-1185">Reference proteome</keyword>
<reference evidence="1 2" key="1">
    <citation type="submission" date="2018-05" db="EMBL/GenBank/DDBJ databases">
        <title>Rhodobacteraceae gen. nov., sp. nov. isolated from sea water.</title>
        <authorList>
            <person name="Ren Y."/>
        </authorList>
    </citation>
    <scope>NUCLEOTIDE SEQUENCE [LARGE SCALE GENOMIC DNA]</scope>
    <source>
        <strain evidence="1 2">TG-679</strain>
    </source>
</reference>
<dbReference type="Gene3D" id="6.10.280.50">
    <property type="match status" value="1"/>
</dbReference>
<name>A0A2V2LE83_9RHOB</name>
<dbReference type="Proteomes" id="UP000245680">
    <property type="component" value="Unassembled WGS sequence"/>
</dbReference>
<organism evidence="1 2">
    <name type="scientific">Meridianimarinicoccus roseus</name>
    <dbReference type="NCBI Taxonomy" id="2072018"/>
    <lineage>
        <taxon>Bacteria</taxon>
        <taxon>Pseudomonadati</taxon>
        <taxon>Pseudomonadota</taxon>
        <taxon>Alphaproteobacteria</taxon>
        <taxon>Rhodobacterales</taxon>
        <taxon>Paracoccaceae</taxon>
        <taxon>Meridianimarinicoccus</taxon>
    </lineage>
</organism>
<accession>A0A2V2LE83</accession>